<accession>A0ABD1YM41</accession>
<dbReference type="SMART" id="SM00382">
    <property type="entry name" value="AAA"/>
    <property type="match status" value="1"/>
</dbReference>
<gene>
    <name evidence="2" type="ORF">R1flu_016533</name>
</gene>
<keyword evidence="3" id="KW-1185">Reference proteome</keyword>
<dbReference type="Proteomes" id="UP001605036">
    <property type="component" value="Unassembled WGS sequence"/>
</dbReference>
<evidence type="ECO:0000313" key="3">
    <source>
        <dbReference type="Proteomes" id="UP001605036"/>
    </source>
</evidence>
<evidence type="ECO:0000313" key="2">
    <source>
        <dbReference type="EMBL" id="KAL2631847.1"/>
    </source>
</evidence>
<comment type="caution">
    <text evidence="2">The sequence shown here is derived from an EMBL/GenBank/DDBJ whole genome shotgun (WGS) entry which is preliminary data.</text>
</comment>
<dbReference type="InterPro" id="IPR003593">
    <property type="entry name" value="AAA+_ATPase"/>
</dbReference>
<feature type="domain" description="AAA+ ATPase" evidence="1">
    <location>
        <begin position="36"/>
        <end position="160"/>
    </location>
</feature>
<dbReference type="PANTHER" id="PTHR46411:SF3">
    <property type="entry name" value="AAA+ ATPASE DOMAIN-CONTAINING PROTEIN"/>
    <property type="match status" value="1"/>
</dbReference>
<name>A0ABD1YM41_9MARC</name>
<reference evidence="2 3" key="1">
    <citation type="submission" date="2024-09" db="EMBL/GenBank/DDBJ databases">
        <title>Chromosome-scale assembly of Riccia fluitans.</title>
        <authorList>
            <person name="Paukszto L."/>
            <person name="Sawicki J."/>
            <person name="Karawczyk K."/>
            <person name="Piernik-Szablinska J."/>
            <person name="Szczecinska M."/>
            <person name="Mazdziarz M."/>
        </authorList>
    </citation>
    <scope>NUCLEOTIDE SEQUENCE [LARGE SCALE GENOMIC DNA]</scope>
    <source>
        <strain evidence="2">Rf_01</strain>
        <tissue evidence="2">Aerial parts of the thallus</tissue>
    </source>
</reference>
<organism evidence="2 3">
    <name type="scientific">Riccia fluitans</name>
    <dbReference type="NCBI Taxonomy" id="41844"/>
    <lineage>
        <taxon>Eukaryota</taxon>
        <taxon>Viridiplantae</taxon>
        <taxon>Streptophyta</taxon>
        <taxon>Embryophyta</taxon>
        <taxon>Marchantiophyta</taxon>
        <taxon>Marchantiopsida</taxon>
        <taxon>Marchantiidae</taxon>
        <taxon>Marchantiales</taxon>
        <taxon>Ricciaceae</taxon>
        <taxon>Riccia</taxon>
    </lineage>
</organism>
<dbReference type="SUPFAM" id="SSF52540">
    <property type="entry name" value="P-loop containing nucleoside triphosphate hydrolases"/>
    <property type="match status" value="1"/>
</dbReference>
<dbReference type="InterPro" id="IPR027417">
    <property type="entry name" value="P-loop_NTPase"/>
</dbReference>
<protein>
    <recommendedName>
        <fullName evidence="1">AAA+ ATPase domain-containing protein</fullName>
    </recommendedName>
</protein>
<evidence type="ECO:0000259" key="1">
    <source>
        <dbReference type="SMART" id="SM00382"/>
    </source>
</evidence>
<dbReference type="EMBL" id="JBHFFA010000004">
    <property type="protein sequence ID" value="KAL2631847.1"/>
    <property type="molecule type" value="Genomic_DNA"/>
</dbReference>
<dbReference type="PANTHER" id="PTHR46411">
    <property type="entry name" value="FAMILY ATPASE, PUTATIVE-RELATED"/>
    <property type="match status" value="1"/>
</dbReference>
<proteinExistence type="predicted"/>
<dbReference type="AlphaFoldDB" id="A0ABD1YM41"/>
<dbReference type="InterPro" id="IPR003959">
    <property type="entry name" value="ATPase_AAA_core"/>
</dbReference>
<dbReference type="Gene3D" id="3.40.50.300">
    <property type="entry name" value="P-loop containing nucleotide triphosphate hydrolases"/>
    <property type="match status" value="1"/>
</dbReference>
<sequence>MDPNLKEITEHLMAQQLRNLERSELGRLDPIANKGDGCIIICYGPPGTGKTLTAEALAEKLQAPLWSLSVSELGTDPYKLELKLVSVLEIAALWKTVLLLDEADVYLEKRSTSDLQRNAMCGIFLRNLEYYRGVLLLTTNRIPSFDDAFRSRISVFLRYPPLTVDQREKIWTNLLGRAEVKEDIGAIRQLVKDMAVHDLNGREIRNAIRNAQTWSQAINEPLRCKHIVNATEVLAFALDTLTETESQS</sequence>
<dbReference type="Pfam" id="PF00004">
    <property type="entry name" value="AAA"/>
    <property type="match status" value="1"/>
</dbReference>